<dbReference type="Proteomes" id="UP000789759">
    <property type="component" value="Unassembled WGS sequence"/>
</dbReference>
<evidence type="ECO:0000313" key="1">
    <source>
        <dbReference type="EMBL" id="CAG8479759.1"/>
    </source>
</evidence>
<protein>
    <submittedName>
        <fullName evidence="1">4099_t:CDS:1</fullName>
    </submittedName>
</protein>
<organism evidence="1 2">
    <name type="scientific">Cetraspora pellucida</name>
    <dbReference type="NCBI Taxonomy" id="1433469"/>
    <lineage>
        <taxon>Eukaryota</taxon>
        <taxon>Fungi</taxon>
        <taxon>Fungi incertae sedis</taxon>
        <taxon>Mucoromycota</taxon>
        <taxon>Glomeromycotina</taxon>
        <taxon>Glomeromycetes</taxon>
        <taxon>Diversisporales</taxon>
        <taxon>Gigasporaceae</taxon>
        <taxon>Cetraspora</taxon>
    </lineage>
</organism>
<name>A0A9N8Z7X5_9GLOM</name>
<dbReference type="OrthoDB" id="2436883at2759"/>
<gene>
    <name evidence="1" type="ORF">CPELLU_LOCUS1463</name>
</gene>
<proteinExistence type="predicted"/>
<dbReference type="EMBL" id="CAJVQA010000538">
    <property type="protein sequence ID" value="CAG8479759.1"/>
    <property type="molecule type" value="Genomic_DNA"/>
</dbReference>
<evidence type="ECO:0000313" key="2">
    <source>
        <dbReference type="Proteomes" id="UP000789759"/>
    </source>
</evidence>
<dbReference type="AlphaFoldDB" id="A0A9N8Z7X5"/>
<sequence>MSELMLTNHMSKTLSSSYINEIRKFKTKKKTSTLDSYILHIWSTEDGSNQRQRTPDELNIINTFLACASSQNLNVQFKNDIDGFGYRMQQKLERRWADWEQPLLFLAIIFHLQYHVQALFDANFFSLEKIIKWIEYYYEINERFENTIEAILAEVETNNANGLALL</sequence>
<keyword evidence="2" id="KW-1185">Reference proteome</keyword>
<comment type="caution">
    <text evidence="1">The sequence shown here is derived from an EMBL/GenBank/DDBJ whole genome shotgun (WGS) entry which is preliminary data.</text>
</comment>
<accession>A0A9N8Z7X5</accession>
<reference evidence="1" key="1">
    <citation type="submission" date="2021-06" db="EMBL/GenBank/DDBJ databases">
        <authorList>
            <person name="Kallberg Y."/>
            <person name="Tangrot J."/>
            <person name="Rosling A."/>
        </authorList>
    </citation>
    <scope>NUCLEOTIDE SEQUENCE</scope>
    <source>
        <strain evidence="1">FL966</strain>
    </source>
</reference>